<protein>
    <submittedName>
        <fullName evidence="2">Methylmalonyl-CoA mutase</fullName>
    </submittedName>
</protein>
<dbReference type="GO" id="GO:0031419">
    <property type="term" value="F:cobalamin binding"/>
    <property type="evidence" value="ECO:0007669"/>
    <property type="project" value="InterPro"/>
</dbReference>
<gene>
    <name evidence="2" type="ORF">SAMN05421785_101176</name>
</gene>
<proteinExistence type="predicted"/>
<dbReference type="AlphaFoldDB" id="A0A1N7JYS0"/>
<dbReference type="GO" id="GO:0016866">
    <property type="term" value="F:intramolecular transferase activity"/>
    <property type="evidence" value="ECO:0007669"/>
    <property type="project" value="InterPro"/>
</dbReference>
<reference evidence="2 3" key="1">
    <citation type="submission" date="2017-01" db="EMBL/GenBank/DDBJ databases">
        <authorList>
            <person name="Mah S.A."/>
            <person name="Swanson W.J."/>
            <person name="Moy G.W."/>
            <person name="Vacquier V.D."/>
        </authorList>
    </citation>
    <scope>NUCLEOTIDE SEQUENCE [LARGE SCALE GENOMIC DNA]</scope>
    <source>
        <strain evidence="2 3">DSM 18014</strain>
    </source>
</reference>
<dbReference type="InterPro" id="IPR016176">
    <property type="entry name" value="Cbl-dep_enz_cat"/>
</dbReference>
<evidence type="ECO:0000313" key="2">
    <source>
        <dbReference type="EMBL" id="SIS54472.1"/>
    </source>
</evidence>
<dbReference type="InterPro" id="IPR006099">
    <property type="entry name" value="MeMalonylCoA_mutase_a/b_cat"/>
</dbReference>
<dbReference type="Gene3D" id="3.20.20.240">
    <property type="entry name" value="Methylmalonyl-CoA mutase"/>
    <property type="match status" value="1"/>
</dbReference>
<evidence type="ECO:0000313" key="3">
    <source>
        <dbReference type="Proteomes" id="UP000185781"/>
    </source>
</evidence>
<sequence>MNKSGLTIDHSQIHTKTMSNTAWENLVKKQLKTDDIYPILTKENLEGIVVKPFYDAVQKPLVNLPKIEESTHLVAKYHESLEEDVFAFILDQNVENLEQKTIFINNEELAGHISPEEQDQYFSLIDVFDEKQAVINDQLVKELLAKQFRRHICIDISLHQNAGASIVQQLGIALAKTKELVEIYGSEIVNKLIFRIAVGGNYFFEMAKLRAFKIVFNQLSKEYDLDEIPYIFAETSLRNKAVFDNENNLIRSTLELAAAMIGGADAVFSNNYLVEKSTENSEEISFKQQIVLAYESIINVFEDASNGSYYVEDITQQIAEKSWAFFVEIEENGGYLELLKQGTVQKKIYDHAIEEQKWVEEGKIKLIGVNLYPKLDVKKSIEELYSEKEIKAVRWAEMFE</sequence>
<organism evidence="2 3">
    <name type="scientific">Chryseobacterium gambrini</name>
    <dbReference type="NCBI Taxonomy" id="373672"/>
    <lineage>
        <taxon>Bacteria</taxon>
        <taxon>Pseudomonadati</taxon>
        <taxon>Bacteroidota</taxon>
        <taxon>Flavobacteriia</taxon>
        <taxon>Flavobacteriales</taxon>
        <taxon>Weeksellaceae</taxon>
        <taxon>Chryseobacterium group</taxon>
        <taxon>Chryseobacterium</taxon>
    </lineage>
</organism>
<dbReference type="PANTHER" id="PTHR48101:SF1">
    <property type="entry name" value="METHYLMALONYL-COA MUTASE, LARGE SUBUNIT"/>
    <property type="match status" value="1"/>
</dbReference>
<name>A0A1N7JYS0_9FLAO</name>
<dbReference type="STRING" id="373672.SAMN05421785_101176"/>
<evidence type="ECO:0000259" key="1">
    <source>
        <dbReference type="Pfam" id="PF01642"/>
    </source>
</evidence>
<accession>A0A1N7JYS0</accession>
<dbReference type="SUPFAM" id="SSF51703">
    <property type="entry name" value="Cobalamin (vitamin B12)-dependent enzymes"/>
    <property type="match status" value="1"/>
</dbReference>
<dbReference type="Pfam" id="PF01642">
    <property type="entry name" value="MM_CoA_mutase"/>
    <property type="match status" value="1"/>
</dbReference>
<feature type="domain" description="Methylmalonyl-CoA mutase alpha/beta chain catalytic" evidence="1">
    <location>
        <begin position="151"/>
        <end position="394"/>
    </location>
</feature>
<dbReference type="Proteomes" id="UP000185781">
    <property type="component" value="Unassembled WGS sequence"/>
</dbReference>
<dbReference type="PANTHER" id="PTHR48101">
    <property type="entry name" value="METHYLMALONYL-COA MUTASE, MITOCHONDRIAL-RELATED"/>
    <property type="match status" value="1"/>
</dbReference>
<dbReference type="EMBL" id="FTOV01000001">
    <property type="protein sequence ID" value="SIS54472.1"/>
    <property type="molecule type" value="Genomic_DNA"/>
</dbReference>